<accession>A0A6V7SX67</accession>
<reference evidence="5 6" key="1">
    <citation type="submission" date="2020-08" db="EMBL/GenBank/DDBJ databases">
        <authorList>
            <person name="Ramaprasad A."/>
        </authorList>
    </citation>
    <scope>NUCLEOTIDE SEQUENCE [LARGE SCALE GENOMIC DNA]</scope>
</reference>
<dbReference type="InterPro" id="IPR026060">
    <property type="entry name" value="AMY1"/>
</dbReference>
<organism evidence="5 6">
    <name type="scientific">Plasmodium vinckei lentum</name>
    <dbReference type="NCBI Taxonomy" id="138297"/>
    <lineage>
        <taxon>Eukaryota</taxon>
        <taxon>Sar</taxon>
        <taxon>Alveolata</taxon>
        <taxon>Apicomplexa</taxon>
        <taxon>Aconoidasida</taxon>
        <taxon>Haemosporida</taxon>
        <taxon>Plasmodiidae</taxon>
        <taxon>Plasmodium</taxon>
        <taxon>Plasmodium (Vinckeia)</taxon>
    </lineage>
</organism>
<dbReference type="VEuPathDB" id="PlasmoDB:PVLDE_1402140"/>
<dbReference type="Proteomes" id="UP000515308">
    <property type="component" value="Chromosome PVLDE_14"/>
</dbReference>
<comment type="subcellular location">
    <subcellularLocation>
        <location evidence="1">Nucleus</location>
    </subcellularLocation>
</comment>
<keyword evidence="4" id="KW-0175">Coiled coil</keyword>
<evidence type="ECO:0000256" key="3">
    <source>
        <dbReference type="ARBA" id="ARBA00023242"/>
    </source>
</evidence>
<evidence type="ECO:0000313" key="5">
    <source>
        <dbReference type="EMBL" id="CAD2104243.1"/>
    </source>
</evidence>
<dbReference type="PANTHER" id="PTHR13168:SF0">
    <property type="entry name" value="C-MYC-BINDING PROTEIN"/>
    <property type="match status" value="1"/>
</dbReference>
<evidence type="ECO:0000256" key="1">
    <source>
        <dbReference type="ARBA" id="ARBA00004123"/>
    </source>
</evidence>
<dbReference type="EMBL" id="LR865376">
    <property type="protein sequence ID" value="CAD2104243.1"/>
    <property type="molecule type" value="Genomic_DNA"/>
</dbReference>
<gene>
    <name evidence="5" type="ORF">PVLDE_1402140</name>
</gene>
<proteinExistence type="inferred from homology"/>
<dbReference type="GO" id="GO:0005634">
    <property type="term" value="C:nucleus"/>
    <property type="evidence" value="ECO:0007669"/>
    <property type="project" value="UniProtKB-SubCell"/>
</dbReference>
<protein>
    <submittedName>
        <fullName evidence="5">c-Myc-binding protein, putative</fullName>
    </submittedName>
</protein>
<evidence type="ECO:0000256" key="2">
    <source>
        <dbReference type="ARBA" id="ARBA00009389"/>
    </source>
</evidence>
<comment type="similarity">
    <text evidence="2">Belongs to the AMY1 family.</text>
</comment>
<dbReference type="PRINTS" id="PR02028">
    <property type="entry name" value="CMYCBINDINGP"/>
</dbReference>
<keyword evidence="3" id="KW-0539">Nucleus</keyword>
<dbReference type="GO" id="GO:0003713">
    <property type="term" value="F:transcription coactivator activity"/>
    <property type="evidence" value="ECO:0007669"/>
    <property type="project" value="InterPro"/>
</dbReference>
<name>A0A6V7SX67_PLAVN</name>
<evidence type="ECO:0000256" key="4">
    <source>
        <dbReference type="SAM" id="Coils"/>
    </source>
</evidence>
<feature type="coiled-coil region" evidence="4">
    <location>
        <begin position="65"/>
        <end position="99"/>
    </location>
</feature>
<dbReference type="PANTHER" id="PTHR13168">
    <property type="entry name" value="ASSOCIATE OF C-MYC AMY-1"/>
    <property type="match status" value="1"/>
</dbReference>
<sequence>MQTNENKTNEKNEFVSYLEEHDIISHINRVLLKLFEEKEKPADAIEYIRKNWGNADTGYSFYISLDELRKENSFLREENKNLTKKFEELNNTLKKLISDNEASEA</sequence>
<dbReference type="AlphaFoldDB" id="A0A6V7SX67"/>
<evidence type="ECO:0000313" key="6">
    <source>
        <dbReference type="Proteomes" id="UP000515308"/>
    </source>
</evidence>